<dbReference type="AlphaFoldDB" id="A0A5C1A7D5"/>
<sequence>MCLTPAPFGLMYGPFAILVGISPEAPYYNEREMWIEATVLLTLILSHPIKPNVATGVLSGIGLFLWYFVGLMYMSDGV</sequence>
<reference evidence="3" key="1">
    <citation type="submission" date="2019-08" db="EMBL/GenBank/DDBJ databases">
        <title>Limnoglobus roseus gen. nov., sp. nov., a novel freshwater planctomycete with a giant genome from the family Gemmataceae.</title>
        <authorList>
            <person name="Kulichevskaya I.S."/>
            <person name="Naumoff D.G."/>
            <person name="Miroshnikov K."/>
            <person name="Ivanova A."/>
            <person name="Philippov D.A."/>
            <person name="Hakobyan A."/>
            <person name="Rijpstra I.C."/>
            <person name="Sinninghe Damste J.S."/>
            <person name="Liesack W."/>
            <person name="Dedysh S.N."/>
        </authorList>
    </citation>
    <scope>NUCLEOTIDE SEQUENCE [LARGE SCALE GENOMIC DNA]</scope>
    <source>
        <strain evidence="3">PX52</strain>
    </source>
</reference>
<organism evidence="2 3">
    <name type="scientific">Limnoglobus roseus</name>
    <dbReference type="NCBI Taxonomy" id="2598579"/>
    <lineage>
        <taxon>Bacteria</taxon>
        <taxon>Pseudomonadati</taxon>
        <taxon>Planctomycetota</taxon>
        <taxon>Planctomycetia</taxon>
        <taxon>Gemmatales</taxon>
        <taxon>Gemmataceae</taxon>
        <taxon>Limnoglobus</taxon>
    </lineage>
</organism>
<dbReference type="EMBL" id="CP042425">
    <property type="protein sequence ID" value="QEL14365.1"/>
    <property type="molecule type" value="Genomic_DNA"/>
</dbReference>
<accession>A0A5C1A7D5</accession>
<evidence type="ECO:0000313" key="3">
    <source>
        <dbReference type="Proteomes" id="UP000324974"/>
    </source>
</evidence>
<proteinExistence type="predicted"/>
<evidence type="ECO:0000313" key="2">
    <source>
        <dbReference type="EMBL" id="QEL14365.1"/>
    </source>
</evidence>
<keyword evidence="1" id="KW-0812">Transmembrane</keyword>
<feature type="transmembrane region" description="Helical" evidence="1">
    <location>
        <begin position="53"/>
        <end position="74"/>
    </location>
</feature>
<keyword evidence="1" id="KW-1133">Transmembrane helix</keyword>
<gene>
    <name evidence="2" type="ORF">PX52LOC_01253</name>
</gene>
<keyword evidence="3" id="KW-1185">Reference proteome</keyword>
<evidence type="ECO:0000256" key="1">
    <source>
        <dbReference type="SAM" id="Phobius"/>
    </source>
</evidence>
<keyword evidence="1" id="KW-0472">Membrane</keyword>
<name>A0A5C1A7D5_9BACT</name>
<dbReference type="RefSeq" id="WP_149109259.1">
    <property type="nucleotide sequence ID" value="NZ_CP042425.1"/>
</dbReference>
<dbReference type="Proteomes" id="UP000324974">
    <property type="component" value="Chromosome"/>
</dbReference>
<dbReference type="KEGG" id="lrs:PX52LOC_01253"/>
<protein>
    <submittedName>
        <fullName evidence="2">Uncharacterized protein</fullName>
    </submittedName>
</protein>